<evidence type="ECO:0000313" key="5">
    <source>
        <dbReference type="EMBL" id="GAA0417125.1"/>
    </source>
</evidence>
<keyword evidence="3" id="KW-0732">Signal</keyword>
<dbReference type="InterPro" id="IPR011024">
    <property type="entry name" value="G_crystallin-like"/>
</dbReference>
<reference evidence="5 6" key="1">
    <citation type="journal article" date="2019" name="Int. J. Syst. Evol. Microbiol.">
        <title>The Global Catalogue of Microorganisms (GCM) 10K type strain sequencing project: providing services to taxonomists for standard genome sequencing and annotation.</title>
        <authorList>
            <consortium name="The Broad Institute Genomics Platform"/>
            <consortium name="The Broad Institute Genome Sequencing Center for Infectious Disease"/>
            <person name="Wu L."/>
            <person name="Ma J."/>
        </authorList>
    </citation>
    <scope>NUCLEOTIDE SEQUENCE [LARGE SCALE GENOMIC DNA]</scope>
    <source>
        <strain evidence="5 6">JCM 4788</strain>
    </source>
</reference>
<evidence type="ECO:0000256" key="3">
    <source>
        <dbReference type="SAM" id="SignalP"/>
    </source>
</evidence>
<gene>
    <name evidence="5" type="ORF">GCM10010357_43120</name>
</gene>
<accession>A0ABN0YXB7</accession>
<dbReference type="InterPro" id="IPR001064">
    <property type="entry name" value="Beta/gamma_crystallin"/>
</dbReference>
<comment type="caution">
    <text evidence="5">The sequence shown here is derived from an EMBL/GenBank/DDBJ whole genome shotgun (WGS) entry which is preliminary data.</text>
</comment>
<protein>
    <recommendedName>
        <fullName evidence="4">Beta/gamma crystallin 'Greek key' domain-containing protein</fullName>
    </recommendedName>
</protein>
<dbReference type="SMART" id="SM00247">
    <property type="entry name" value="XTALbg"/>
    <property type="match status" value="1"/>
</dbReference>
<evidence type="ECO:0000256" key="1">
    <source>
        <dbReference type="ARBA" id="ARBA00009646"/>
    </source>
</evidence>
<evidence type="ECO:0000256" key="2">
    <source>
        <dbReference type="ARBA" id="ARBA00022737"/>
    </source>
</evidence>
<dbReference type="RefSeq" id="WP_344026863.1">
    <property type="nucleotide sequence ID" value="NZ_BAAABX010000048.1"/>
</dbReference>
<feature type="chain" id="PRO_5046372362" description="Beta/gamma crystallin 'Greek key' domain-containing protein" evidence="3">
    <location>
        <begin position="29"/>
        <end position="127"/>
    </location>
</feature>
<dbReference type="Proteomes" id="UP001500879">
    <property type="component" value="Unassembled WGS sequence"/>
</dbReference>
<proteinExistence type="inferred from homology"/>
<feature type="domain" description="Beta/gamma crystallin 'Greek key'" evidence="4">
    <location>
        <begin position="43"/>
        <end position="127"/>
    </location>
</feature>
<keyword evidence="6" id="KW-1185">Reference proteome</keyword>
<evidence type="ECO:0000313" key="6">
    <source>
        <dbReference type="Proteomes" id="UP001500879"/>
    </source>
</evidence>
<dbReference type="Gene3D" id="2.60.20.10">
    <property type="entry name" value="Crystallins"/>
    <property type="match status" value="1"/>
</dbReference>
<dbReference type="Pfam" id="PF03995">
    <property type="entry name" value="Inhibitor_I36"/>
    <property type="match status" value="1"/>
</dbReference>
<comment type="similarity">
    <text evidence="1">Belongs to the beta/gamma-crystallin family.</text>
</comment>
<dbReference type="EMBL" id="BAAABX010000048">
    <property type="protein sequence ID" value="GAA0417125.1"/>
    <property type="molecule type" value="Genomic_DNA"/>
</dbReference>
<name>A0ABN0YXB7_9ACTN</name>
<organism evidence="5 6">
    <name type="scientific">Streptomyces luteireticuli</name>
    <dbReference type="NCBI Taxonomy" id="173858"/>
    <lineage>
        <taxon>Bacteria</taxon>
        <taxon>Bacillati</taxon>
        <taxon>Actinomycetota</taxon>
        <taxon>Actinomycetes</taxon>
        <taxon>Kitasatosporales</taxon>
        <taxon>Streptomycetaceae</taxon>
        <taxon>Streptomyces</taxon>
    </lineage>
</organism>
<dbReference type="SUPFAM" id="SSF49695">
    <property type="entry name" value="gamma-Crystallin-like"/>
    <property type="match status" value="1"/>
</dbReference>
<keyword evidence="2" id="KW-0677">Repeat</keyword>
<feature type="signal peptide" evidence="3">
    <location>
        <begin position="1"/>
        <end position="28"/>
    </location>
</feature>
<evidence type="ECO:0000259" key="4">
    <source>
        <dbReference type="SMART" id="SM00247"/>
    </source>
</evidence>
<sequence length="127" mass="13882">MRVGFARLATCAGAVALLAGLSATSATATARVAPDSGDCRQGEFCLWDDADYQGRFGFFTSQVANLRQNGLNDNVSSVINKTDRSWCLYRDADFSGEYRVIRPGQWVPNLRNSTWGFNDMASSARPC</sequence>